<reference evidence="3 4" key="1">
    <citation type="submission" date="2019-03" db="EMBL/GenBank/DDBJ databases">
        <title>Draft genome sequences of novel Actinobacteria.</title>
        <authorList>
            <person name="Sahin N."/>
            <person name="Ay H."/>
            <person name="Saygin H."/>
        </authorList>
    </citation>
    <scope>NUCLEOTIDE SEQUENCE [LARGE SCALE GENOMIC DNA]</scope>
    <source>
        <strain evidence="3 4">5K548</strain>
    </source>
</reference>
<dbReference type="EMBL" id="SMLA01000013">
    <property type="protein sequence ID" value="TDD89196.1"/>
    <property type="molecule type" value="Genomic_DNA"/>
</dbReference>
<dbReference type="GO" id="GO:0070967">
    <property type="term" value="F:coenzyme F420 binding"/>
    <property type="evidence" value="ECO:0007669"/>
    <property type="project" value="TreeGrafter"/>
</dbReference>
<dbReference type="Pfam" id="PF01243">
    <property type="entry name" value="PNPOx_N"/>
    <property type="match status" value="1"/>
</dbReference>
<feature type="domain" description="Pyridoxamine 5'-phosphate oxidase N-terminal" evidence="2">
    <location>
        <begin position="6"/>
        <end position="129"/>
    </location>
</feature>
<dbReference type="SUPFAM" id="SSF50475">
    <property type="entry name" value="FMN-binding split barrel"/>
    <property type="match status" value="1"/>
</dbReference>
<dbReference type="Proteomes" id="UP000294723">
    <property type="component" value="Unassembled WGS sequence"/>
</dbReference>
<gene>
    <name evidence="3" type="ORF">E1202_11825</name>
</gene>
<sequence length="138" mass="15508">MPNPPLTPQVQAALAEPVHAVIATVRPDGQPVTVPTWYLVEDDRHLLLSIDATNARGDRLAHLRAHPLISITALGRKSWYDAVTVQGRAVEFFDDADLELVDRMSAVHTGDRYRIRRPRTAVRVEITEWDRPIPKSSD</sequence>
<protein>
    <submittedName>
        <fullName evidence="3">PPOX class F420-dependent oxidoreductase</fullName>
    </submittedName>
</protein>
<accession>A0A4R5BU45</accession>
<name>A0A4R5BU45_9PSEU</name>
<evidence type="ECO:0000259" key="2">
    <source>
        <dbReference type="Pfam" id="PF01243"/>
    </source>
</evidence>
<dbReference type="AlphaFoldDB" id="A0A4R5BU45"/>
<dbReference type="PANTHER" id="PTHR35176">
    <property type="entry name" value="HEME OXYGENASE HI_0854-RELATED"/>
    <property type="match status" value="1"/>
</dbReference>
<keyword evidence="4" id="KW-1185">Reference proteome</keyword>
<dbReference type="InterPro" id="IPR011576">
    <property type="entry name" value="Pyridox_Oxase_N"/>
</dbReference>
<evidence type="ECO:0000313" key="3">
    <source>
        <dbReference type="EMBL" id="TDD89196.1"/>
    </source>
</evidence>
<organism evidence="3 4">
    <name type="scientific">Saccharopolyspora karakumensis</name>
    <dbReference type="NCBI Taxonomy" id="2530386"/>
    <lineage>
        <taxon>Bacteria</taxon>
        <taxon>Bacillati</taxon>
        <taxon>Actinomycetota</taxon>
        <taxon>Actinomycetes</taxon>
        <taxon>Pseudonocardiales</taxon>
        <taxon>Pseudonocardiaceae</taxon>
        <taxon>Saccharopolyspora</taxon>
    </lineage>
</organism>
<dbReference type="InterPro" id="IPR012349">
    <property type="entry name" value="Split_barrel_FMN-bd"/>
</dbReference>
<evidence type="ECO:0000313" key="4">
    <source>
        <dbReference type="Proteomes" id="UP000294723"/>
    </source>
</evidence>
<dbReference type="InterPro" id="IPR052019">
    <property type="entry name" value="F420H2_bilvrd_red/Heme_oxyg"/>
</dbReference>
<evidence type="ECO:0000256" key="1">
    <source>
        <dbReference type="ARBA" id="ARBA00023002"/>
    </source>
</evidence>
<dbReference type="PANTHER" id="PTHR35176:SF6">
    <property type="entry name" value="HEME OXYGENASE HI_0854-RELATED"/>
    <property type="match status" value="1"/>
</dbReference>
<comment type="caution">
    <text evidence="3">The sequence shown here is derived from an EMBL/GenBank/DDBJ whole genome shotgun (WGS) entry which is preliminary data.</text>
</comment>
<dbReference type="RefSeq" id="WP_132682933.1">
    <property type="nucleotide sequence ID" value="NZ_SMLA01000013.1"/>
</dbReference>
<dbReference type="GO" id="GO:0016627">
    <property type="term" value="F:oxidoreductase activity, acting on the CH-CH group of donors"/>
    <property type="evidence" value="ECO:0007669"/>
    <property type="project" value="TreeGrafter"/>
</dbReference>
<keyword evidence="1" id="KW-0560">Oxidoreductase</keyword>
<proteinExistence type="predicted"/>
<dbReference type="GO" id="GO:0005829">
    <property type="term" value="C:cytosol"/>
    <property type="evidence" value="ECO:0007669"/>
    <property type="project" value="TreeGrafter"/>
</dbReference>
<dbReference type="Gene3D" id="2.30.110.10">
    <property type="entry name" value="Electron Transport, Fmn-binding Protein, Chain A"/>
    <property type="match status" value="1"/>
</dbReference>